<feature type="transmembrane region" description="Helical" evidence="1">
    <location>
        <begin position="115"/>
        <end position="138"/>
    </location>
</feature>
<reference evidence="3" key="2">
    <citation type="submission" date="2015-04" db="EMBL/GenBank/DDBJ databases">
        <title>A butyrogenic pathway from the amino acid lysine in a human gut commensal.</title>
        <authorList>
            <person name="de Vos W.M."/>
            <person name="Bui N.T.P."/>
            <person name="Plugge C.M."/>
            <person name="Ritari J."/>
        </authorList>
    </citation>
    <scope>NUCLEOTIDE SEQUENCE [LARGE SCALE GENOMIC DNA]</scope>
    <source>
        <strain evidence="3">AF211</strain>
    </source>
</reference>
<keyword evidence="1" id="KW-0812">Transmembrane</keyword>
<dbReference type="RefSeq" id="WP_033117790.1">
    <property type="nucleotide sequence ID" value="NZ_CALICV010000042.1"/>
</dbReference>
<dbReference type="Pfam" id="PF11188">
    <property type="entry name" value="DUF2975"/>
    <property type="match status" value="1"/>
</dbReference>
<dbReference type="Proteomes" id="UP000064844">
    <property type="component" value="Chromosome"/>
</dbReference>
<dbReference type="InterPro" id="IPR021354">
    <property type="entry name" value="DUF2975"/>
</dbReference>
<evidence type="ECO:0008006" key="4">
    <source>
        <dbReference type="Google" id="ProtNLM"/>
    </source>
</evidence>
<dbReference type="PATRIC" id="fig|1297617.4.peg.1081"/>
<organism evidence="2 3">
    <name type="scientific">Intestinimonas butyriciproducens</name>
    <dbReference type="NCBI Taxonomy" id="1297617"/>
    <lineage>
        <taxon>Bacteria</taxon>
        <taxon>Bacillati</taxon>
        <taxon>Bacillota</taxon>
        <taxon>Clostridia</taxon>
        <taxon>Eubacteriales</taxon>
        <taxon>Intestinimonas</taxon>
    </lineage>
</organism>
<feature type="transmembrane region" description="Helical" evidence="1">
    <location>
        <begin position="144"/>
        <end position="168"/>
    </location>
</feature>
<evidence type="ECO:0000256" key="1">
    <source>
        <dbReference type="SAM" id="Phobius"/>
    </source>
</evidence>
<name>A0A0S2W2G1_9FIRM</name>
<keyword evidence="1" id="KW-1133">Transmembrane helix</keyword>
<reference evidence="2 3" key="1">
    <citation type="journal article" date="2015" name="Nat. Commun.">
        <title>Production of butyrate from lysine and the Amadori product fructoselysine by a human gut commensal.</title>
        <authorList>
            <person name="Bui T.P."/>
            <person name="Ritari J."/>
            <person name="Boeren S."/>
            <person name="de Waard P."/>
            <person name="Plugge C.M."/>
            <person name="de Vos W.M."/>
        </authorList>
    </citation>
    <scope>NUCLEOTIDE SEQUENCE [LARGE SCALE GENOMIC DNA]</scope>
    <source>
        <strain evidence="2 3">AF211</strain>
    </source>
</reference>
<dbReference type="EMBL" id="CP011307">
    <property type="protein sequence ID" value="ALP93455.1"/>
    <property type="molecule type" value="Genomic_DNA"/>
</dbReference>
<feature type="transmembrane region" description="Helical" evidence="1">
    <location>
        <begin position="12"/>
        <end position="35"/>
    </location>
</feature>
<feature type="transmembrane region" description="Helical" evidence="1">
    <location>
        <begin position="42"/>
        <end position="63"/>
    </location>
</feature>
<dbReference type="AlphaFoldDB" id="A0A0S2W2G1"/>
<dbReference type="STRING" id="1297617.IB211_01062"/>
<dbReference type="eggNOG" id="ENOG5032KDP">
    <property type="taxonomic scope" value="Bacteria"/>
</dbReference>
<accession>A0A0S2W2G1</accession>
<gene>
    <name evidence="2" type="ORF">IB211_01062</name>
</gene>
<sequence length="182" mass="19616">MEKTGVQRLASVLKVLVTITFICNLAALPVVPVLVMIGREGLGLLGLFSSDPGLGGFLLLARAGEMNEYGYVLSVFLVFCGGCTAVILWQGRRVLNTILAGDPFAMPNARNLRRAAVCCFLIAAAALVRTVWGFGYYASLRPLFTYNALFCPVFLMGGLLCLVMSALFRQAAELKAENDLTI</sequence>
<dbReference type="KEGG" id="ibu:IB211_01062"/>
<keyword evidence="3" id="KW-1185">Reference proteome</keyword>
<proteinExistence type="predicted"/>
<keyword evidence="1" id="KW-0472">Membrane</keyword>
<feature type="transmembrane region" description="Helical" evidence="1">
    <location>
        <begin position="69"/>
        <end position="89"/>
    </location>
</feature>
<evidence type="ECO:0000313" key="2">
    <source>
        <dbReference type="EMBL" id="ALP93455.1"/>
    </source>
</evidence>
<evidence type="ECO:0000313" key="3">
    <source>
        <dbReference type="Proteomes" id="UP000064844"/>
    </source>
</evidence>
<protein>
    <recommendedName>
        <fullName evidence="4">DUF2975 family protein</fullName>
    </recommendedName>
</protein>